<accession>W4LL42</accession>
<comment type="caution">
    <text evidence="14">The sequence shown here is derived from an EMBL/GenBank/DDBJ whole genome shotgun (WGS) entry which is preliminary data.</text>
</comment>
<dbReference type="EMBL" id="AZHW01000529">
    <property type="protein sequence ID" value="ETW98702.1"/>
    <property type="molecule type" value="Genomic_DNA"/>
</dbReference>
<keyword evidence="4 12" id="KW-0347">Helicase</keyword>
<organism evidence="14 15">
    <name type="scientific">Entotheonella factor</name>
    <dbReference type="NCBI Taxonomy" id="1429438"/>
    <lineage>
        <taxon>Bacteria</taxon>
        <taxon>Pseudomonadati</taxon>
        <taxon>Nitrospinota/Tectimicrobiota group</taxon>
        <taxon>Candidatus Tectimicrobiota</taxon>
        <taxon>Candidatus Entotheonellia</taxon>
        <taxon>Candidatus Entotheonellales</taxon>
        <taxon>Candidatus Entotheonellaceae</taxon>
        <taxon>Candidatus Entotheonella</taxon>
    </lineage>
</organism>
<dbReference type="PROSITE" id="PS51198">
    <property type="entry name" value="UVRD_HELICASE_ATP_BIND"/>
    <property type="match status" value="1"/>
</dbReference>
<dbReference type="GO" id="GO:0005524">
    <property type="term" value="F:ATP binding"/>
    <property type="evidence" value="ECO:0007669"/>
    <property type="project" value="UniProtKB-UniRule"/>
</dbReference>
<evidence type="ECO:0000256" key="9">
    <source>
        <dbReference type="ARBA" id="ARBA00034808"/>
    </source>
</evidence>
<keyword evidence="2 12" id="KW-0547">Nucleotide-binding</keyword>
<keyword evidence="7" id="KW-0413">Isomerase</keyword>
<dbReference type="GO" id="GO:0005829">
    <property type="term" value="C:cytosol"/>
    <property type="evidence" value="ECO:0007669"/>
    <property type="project" value="TreeGrafter"/>
</dbReference>
<dbReference type="GO" id="GO:0016887">
    <property type="term" value="F:ATP hydrolysis activity"/>
    <property type="evidence" value="ECO:0007669"/>
    <property type="project" value="RHEA"/>
</dbReference>
<dbReference type="Gene3D" id="3.40.50.300">
    <property type="entry name" value="P-loop containing nucleotide triphosphate hydrolases"/>
    <property type="match status" value="2"/>
</dbReference>
<evidence type="ECO:0000256" key="2">
    <source>
        <dbReference type="ARBA" id="ARBA00022741"/>
    </source>
</evidence>
<dbReference type="SUPFAM" id="SSF52540">
    <property type="entry name" value="P-loop containing nucleoside triphosphate hydrolases"/>
    <property type="match status" value="1"/>
</dbReference>
<feature type="domain" description="UvrD-like helicase ATP-binding" evidence="13">
    <location>
        <begin position="7"/>
        <end position="287"/>
    </location>
</feature>
<proteinExistence type="inferred from homology"/>
<reference evidence="14 15" key="1">
    <citation type="journal article" date="2014" name="Nature">
        <title>An environmental bacterial taxon with a large and distinct metabolic repertoire.</title>
        <authorList>
            <person name="Wilson M.C."/>
            <person name="Mori T."/>
            <person name="Ruckert C."/>
            <person name="Uria A.R."/>
            <person name="Helf M.J."/>
            <person name="Takada K."/>
            <person name="Gernert C."/>
            <person name="Steffens U.A."/>
            <person name="Heycke N."/>
            <person name="Schmitt S."/>
            <person name="Rinke C."/>
            <person name="Helfrich E.J."/>
            <person name="Brachmann A.O."/>
            <person name="Gurgui C."/>
            <person name="Wakimoto T."/>
            <person name="Kracht M."/>
            <person name="Crusemann M."/>
            <person name="Hentschel U."/>
            <person name="Abe I."/>
            <person name="Matsunaga S."/>
            <person name="Kalinowski J."/>
            <person name="Takeyama H."/>
            <person name="Piel J."/>
        </authorList>
    </citation>
    <scope>NUCLEOTIDE SEQUENCE [LARGE SCALE GENOMIC DNA]</scope>
    <source>
        <strain evidence="15">TSY1</strain>
    </source>
</reference>
<sequence>MDEFIQRELNPPQQEAVRHTDGPLLILAGAGSGKTRVITYRIAHLIHMHGVLPQNILAVTFTNKAAAEMRQRIEGLLGNAAMSLWMSTFHAACVRILRREAEAARLSPQFVIYDTADQLTLLRQCMKESHIDSEIYAPQSIMRRISTLKNELMDSDTFIQEAGDFGLDEIVSHVYPLYQRRLQDHGALDFDDLLMRTVQLMRRHPEVLERYQHRFRYILVDEYQDTNMAQYHLLNLLAERYRNLCVVGDDDQSVYRFRGANVRNILNFERDYPDATVVKLEQNYRSTGTILEAAGAVISKNDRRKEKTLWTENERGIPIGYFCAQDEVHEA</sequence>
<gene>
    <name evidence="14" type="ORF">ETSY1_17790</name>
</gene>
<evidence type="ECO:0000256" key="8">
    <source>
        <dbReference type="ARBA" id="ARBA00034617"/>
    </source>
</evidence>
<comment type="catalytic activity">
    <reaction evidence="11">
        <text>ATP + H2O = ADP + phosphate + H(+)</text>
        <dbReference type="Rhea" id="RHEA:13065"/>
        <dbReference type="ChEBI" id="CHEBI:15377"/>
        <dbReference type="ChEBI" id="CHEBI:15378"/>
        <dbReference type="ChEBI" id="CHEBI:30616"/>
        <dbReference type="ChEBI" id="CHEBI:43474"/>
        <dbReference type="ChEBI" id="CHEBI:456216"/>
        <dbReference type="EC" id="5.6.2.4"/>
    </reaction>
</comment>
<evidence type="ECO:0000256" key="7">
    <source>
        <dbReference type="ARBA" id="ARBA00023235"/>
    </source>
</evidence>
<dbReference type="InterPro" id="IPR013986">
    <property type="entry name" value="DExx_box_DNA_helicase_dom_sf"/>
</dbReference>
<dbReference type="GO" id="GO:0033202">
    <property type="term" value="C:DNA helicase complex"/>
    <property type="evidence" value="ECO:0007669"/>
    <property type="project" value="TreeGrafter"/>
</dbReference>
<keyword evidence="3 12" id="KW-0378">Hydrolase</keyword>
<dbReference type="PANTHER" id="PTHR11070:SF2">
    <property type="entry name" value="ATP-DEPENDENT DNA HELICASE SRS2"/>
    <property type="match status" value="1"/>
</dbReference>
<comment type="similarity">
    <text evidence="1">Belongs to the helicase family. UvrD subfamily.</text>
</comment>
<evidence type="ECO:0000256" key="1">
    <source>
        <dbReference type="ARBA" id="ARBA00009922"/>
    </source>
</evidence>
<evidence type="ECO:0000256" key="6">
    <source>
        <dbReference type="ARBA" id="ARBA00023125"/>
    </source>
</evidence>
<evidence type="ECO:0000256" key="4">
    <source>
        <dbReference type="ARBA" id="ARBA00022806"/>
    </source>
</evidence>
<evidence type="ECO:0000313" key="14">
    <source>
        <dbReference type="EMBL" id="ETW98702.1"/>
    </source>
</evidence>
<dbReference type="CDD" id="cd17932">
    <property type="entry name" value="DEXQc_UvrD"/>
    <property type="match status" value="1"/>
</dbReference>
<dbReference type="InterPro" id="IPR014017">
    <property type="entry name" value="DNA_helicase_UvrD-like_C"/>
</dbReference>
<dbReference type="HOGENOM" id="CLU_004585_2_0_7"/>
<feature type="binding site" evidence="12">
    <location>
        <begin position="28"/>
        <end position="35"/>
    </location>
    <ligand>
        <name>ATP</name>
        <dbReference type="ChEBI" id="CHEBI:30616"/>
    </ligand>
</feature>
<dbReference type="Proteomes" id="UP000019141">
    <property type="component" value="Unassembled WGS sequence"/>
</dbReference>
<dbReference type="PANTHER" id="PTHR11070">
    <property type="entry name" value="UVRD / RECB / PCRA DNA HELICASE FAMILY MEMBER"/>
    <property type="match status" value="1"/>
</dbReference>
<keyword evidence="5 12" id="KW-0067">ATP-binding</keyword>
<keyword evidence="6" id="KW-0238">DNA-binding</keyword>
<dbReference type="EC" id="5.6.2.4" evidence="9"/>
<dbReference type="InterPro" id="IPR027417">
    <property type="entry name" value="P-loop_NTPase"/>
</dbReference>
<dbReference type="Pfam" id="PF00580">
    <property type="entry name" value="UvrD-helicase"/>
    <property type="match status" value="1"/>
</dbReference>
<evidence type="ECO:0000256" key="3">
    <source>
        <dbReference type="ARBA" id="ARBA00022801"/>
    </source>
</evidence>
<dbReference type="GO" id="GO:0043138">
    <property type="term" value="F:3'-5' DNA helicase activity"/>
    <property type="evidence" value="ECO:0007669"/>
    <property type="project" value="UniProtKB-EC"/>
</dbReference>
<evidence type="ECO:0000259" key="13">
    <source>
        <dbReference type="PROSITE" id="PS51198"/>
    </source>
</evidence>
<dbReference type="AlphaFoldDB" id="W4LL42"/>
<comment type="catalytic activity">
    <reaction evidence="8">
        <text>Couples ATP hydrolysis with the unwinding of duplex DNA by translocating in the 3'-5' direction.</text>
        <dbReference type="EC" id="5.6.2.4"/>
    </reaction>
</comment>
<evidence type="ECO:0000313" key="15">
    <source>
        <dbReference type="Proteomes" id="UP000019141"/>
    </source>
</evidence>
<dbReference type="InterPro" id="IPR014016">
    <property type="entry name" value="UvrD-like_ATP-bd"/>
</dbReference>
<protein>
    <recommendedName>
        <fullName evidence="9">DNA 3'-5' helicase</fullName>
        <ecNumber evidence="9">5.6.2.4</ecNumber>
    </recommendedName>
    <alternativeName>
        <fullName evidence="10">DNA 3'-5' helicase II</fullName>
    </alternativeName>
</protein>
<dbReference type="InterPro" id="IPR000212">
    <property type="entry name" value="DNA_helicase_UvrD/REP"/>
</dbReference>
<keyword evidence="15" id="KW-1185">Reference proteome</keyword>
<evidence type="ECO:0000256" key="12">
    <source>
        <dbReference type="PROSITE-ProRule" id="PRU00560"/>
    </source>
</evidence>
<dbReference type="GO" id="GO:0003677">
    <property type="term" value="F:DNA binding"/>
    <property type="evidence" value="ECO:0007669"/>
    <property type="project" value="UniProtKB-KW"/>
</dbReference>
<dbReference type="Gene3D" id="1.10.10.160">
    <property type="match status" value="1"/>
</dbReference>
<name>W4LL42_ENTF1</name>
<evidence type="ECO:0000256" key="10">
    <source>
        <dbReference type="ARBA" id="ARBA00034923"/>
    </source>
</evidence>
<dbReference type="Pfam" id="PF13361">
    <property type="entry name" value="UvrD_C"/>
    <property type="match status" value="1"/>
</dbReference>
<dbReference type="GO" id="GO:0000725">
    <property type="term" value="P:recombinational repair"/>
    <property type="evidence" value="ECO:0007669"/>
    <property type="project" value="TreeGrafter"/>
</dbReference>
<evidence type="ECO:0000256" key="11">
    <source>
        <dbReference type="ARBA" id="ARBA00048988"/>
    </source>
</evidence>
<evidence type="ECO:0000256" key="5">
    <source>
        <dbReference type="ARBA" id="ARBA00022840"/>
    </source>
</evidence>